<dbReference type="Proteomes" id="UP001501447">
    <property type="component" value="Unassembled WGS sequence"/>
</dbReference>
<gene>
    <name evidence="2" type="ORF">GCM10009863_47280</name>
</gene>
<keyword evidence="3" id="KW-1185">Reference proteome</keyword>
<dbReference type="SUPFAM" id="SSF48230">
    <property type="entry name" value="Chondroitin AC/alginate lyase"/>
    <property type="match status" value="1"/>
</dbReference>
<evidence type="ECO:0000313" key="2">
    <source>
        <dbReference type="EMBL" id="GAA2626926.1"/>
    </source>
</evidence>
<protein>
    <recommendedName>
        <fullName evidence="4">Alginate lyase domain-containing protein</fullName>
    </recommendedName>
</protein>
<proteinExistence type="predicted"/>
<dbReference type="Gene3D" id="1.50.10.100">
    <property type="entry name" value="Chondroitin AC/alginate lyase"/>
    <property type="match status" value="1"/>
</dbReference>
<comment type="caution">
    <text evidence="2">The sequence shown here is derived from an EMBL/GenBank/DDBJ whole genome shotgun (WGS) entry which is preliminary data.</text>
</comment>
<feature type="region of interest" description="Disordered" evidence="1">
    <location>
        <begin position="218"/>
        <end position="254"/>
    </location>
</feature>
<feature type="region of interest" description="Disordered" evidence="1">
    <location>
        <begin position="1"/>
        <end position="21"/>
    </location>
</feature>
<evidence type="ECO:0000256" key="1">
    <source>
        <dbReference type="SAM" id="MobiDB-lite"/>
    </source>
</evidence>
<dbReference type="EMBL" id="BAAARJ010000016">
    <property type="protein sequence ID" value="GAA2626926.1"/>
    <property type="molecule type" value="Genomic_DNA"/>
</dbReference>
<evidence type="ECO:0008006" key="4">
    <source>
        <dbReference type="Google" id="ProtNLM"/>
    </source>
</evidence>
<evidence type="ECO:0000313" key="3">
    <source>
        <dbReference type="Proteomes" id="UP001501447"/>
    </source>
</evidence>
<reference evidence="3" key="1">
    <citation type="journal article" date="2019" name="Int. J. Syst. Evol. Microbiol.">
        <title>The Global Catalogue of Microorganisms (GCM) 10K type strain sequencing project: providing services to taxonomists for standard genome sequencing and annotation.</title>
        <authorList>
            <consortium name="The Broad Institute Genomics Platform"/>
            <consortium name="The Broad Institute Genome Sequencing Center for Infectious Disease"/>
            <person name="Wu L."/>
            <person name="Ma J."/>
        </authorList>
    </citation>
    <scope>NUCLEOTIDE SEQUENCE [LARGE SCALE GENOMIC DNA]</scope>
    <source>
        <strain evidence="3">JCM 16373</strain>
    </source>
</reference>
<feature type="compositionally biased region" description="Low complexity" evidence="1">
    <location>
        <begin position="225"/>
        <end position="234"/>
    </location>
</feature>
<sequence length="254" mass="27526">MRDCEGLRPGPAPDDDDLGLPAARRGLLTRHNGAHIENHWVNRDLCNAASLMAIGILTDDRALFDRSVTYAKEGAGNGSIPHAVPFLHEGGLAQWQESGRDQGRTMTGVGRLGAVCEMAWSQGGDLYGFDDSRFLKAAEYVAKYNLGHSVPFTAYTWHQGQPPGKAMTRTVISDVARGQLRPVWEMLHHHYADRRGLGAVLHGLAPRTVPGRRVTVAEEARARAPRTAASWTRPTGRRTRGCGPARCHGAPAGA</sequence>
<name>A0ABP6CRT1_9ACTN</name>
<organism evidence="2 3">
    <name type="scientific">Streptomyces axinellae</name>
    <dbReference type="NCBI Taxonomy" id="552788"/>
    <lineage>
        <taxon>Bacteria</taxon>
        <taxon>Bacillati</taxon>
        <taxon>Actinomycetota</taxon>
        <taxon>Actinomycetes</taxon>
        <taxon>Kitasatosporales</taxon>
        <taxon>Streptomycetaceae</taxon>
        <taxon>Streptomyces</taxon>
    </lineage>
</organism>
<accession>A0ABP6CRT1</accession>
<dbReference type="InterPro" id="IPR008929">
    <property type="entry name" value="Chondroitin_lyas"/>
</dbReference>